<evidence type="ECO:0000259" key="3">
    <source>
        <dbReference type="PROSITE" id="PS51192"/>
    </source>
</evidence>
<dbReference type="EMBL" id="CP157762">
    <property type="protein sequence ID" value="XBP91539.1"/>
    <property type="molecule type" value="Genomic_DNA"/>
</dbReference>
<dbReference type="InterPro" id="IPR000330">
    <property type="entry name" value="SNF2_N"/>
</dbReference>
<dbReference type="RefSeq" id="WP_350931083.1">
    <property type="nucleotide sequence ID" value="NZ_CP157762.1"/>
</dbReference>
<dbReference type="InterPro" id="IPR038718">
    <property type="entry name" value="SNF2-like_sf"/>
</dbReference>
<dbReference type="Gene3D" id="3.40.50.10810">
    <property type="entry name" value="Tandem AAA-ATPase domain"/>
    <property type="match status" value="1"/>
</dbReference>
<dbReference type="InterPro" id="IPR001650">
    <property type="entry name" value="Helicase_C-like"/>
</dbReference>
<reference evidence="5" key="1">
    <citation type="submission" date="2024-01" db="EMBL/GenBank/DDBJ databases">
        <title>The genome sequence of Micromonospora mangrovi CCTCC AA 2012012.</title>
        <authorList>
            <person name="Gao J."/>
        </authorList>
    </citation>
    <scope>NUCLEOTIDE SEQUENCE</scope>
    <source>
        <strain evidence="5">CCTCC AA 2012012</strain>
    </source>
</reference>
<feature type="domain" description="Helicase C-terminal" evidence="4">
    <location>
        <begin position="541"/>
        <end position="701"/>
    </location>
</feature>
<dbReference type="GO" id="GO:0016787">
    <property type="term" value="F:hydrolase activity"/>
    <property type="evidence" value="ECO:0007669"/>
    <property type="project" value="UniProtKB-KW"/>
</dbReference>
<dbReference type="PROSITE" id="PS51192">
    <property type="entry name" value="HELICASE_ATP_BIND_1"/>
    <property type="match status" value="1"/>
</dbReference>
<dbReference type="PANTHER" id="PTHR45766:SF6">
    <property type="entry name" value="SWI_SNF-RELATED MATRIX-ASSOCIATED ACTIN-DEPENDENT REGULATOR OF CHROMATIN SUBFAMILY A-LIKE PROTEIN 1"/>
    <property type="match status" value="1"/>
</dbReference>
<dbReference type="PANTHER" id="PTHR45766">
    <property type="entry name" value="DNA ANNEALING HELICASE AND ENDONUCLEASE ZRANB3 FAMILY MEMBER"/>
    <property type="match status" value="1"/>
</dbReference>
<dbReference type="SMART" id="SM00490">
    <property type="entry name" value="HELICc"/>
    <property type="match status" value="1"/>
</dbReference>
<dbReference type="PROSITE" id="PS51194">
    <property type="entry name" value="HELICASE_CTER"/>
    <property type="match status" value="1"/>
</dbReference>
<dbReference type="NCBIfam" id="NF041062">
    <property type="entry name" value="DpdE"/>
    <property type="match status" value="1"/>
</dbReference>
<dbReference type="Pfam" id="PF00271">
    <property type="entry name" value="Helicase_C"/>
    <property type="match status" value="1"/>
</dbReference>
<dbReference type="SMART" id="SM00487">
    <property type="entry name" value="DEXDc"/>
    <property type="match status" value="1"/>
</dbReference>
<protein>
    <submittedName>
        <fullName evidence="6">Protein DpdE</fullName>
    </submittedName>
</protein>
<dbReference type="SUPFAM" id="SSF52540">
    <property type="entry name" value="P-loop containing nucleoside triphosphate hydrolases"/>
    <property type="match status" value="1"/>
</dbReference>
<sequence length="1053" mass="116787">MCLDCCIERRPLSGLPTTSNAFGRPRLASDGGKSHLVGRIVRDLEGHDGLAWCEAVEGGRAHLRYVDLPGVREEVRKVPVARVRLARLSHGARVWVRSTTYGWMAGEVAGHLSHGRYLVRLHAVSGDIALEEQHLLVRWNQPLVDLVAAVAVGFCDSPEYYEARYRFLDQLVHQRGVARGFTAALSAPIGLYQHQLDTAARVLADPVPRYLLADEVGLGKTIEAGLVIRQMLLDDPAAIVMVSAPAELTSQWEEELADRFLLEEEIDAGRLQLASHEQLAGYRSLGHFALVVVDEAHRTADLLDRTPALRINLLQTNALLLLSATPMRRNHATFLDLLNLIDPVAFPRNDIEGFRERVEQREREATGLQLLSSPRTARRHRLSVLNNLELLHGTDLTVLRLVQECRAEENAASPRWSDLVNYVRETYRVSRRMVRHRRNTPATEDYPVAGRRTVFVRLDDPARPTVDAFLERYQEHLGSRASRSLYARAVLNGLGGPRALLRHLQLRLAASAGTHEFVPPNDRALLKAAVARLQLMDTNVRLRSSLEAVQGRLDQDLKVVVVATSPDTAREFYEHATARWPGQVGRHFGGAGQSDHEEVVWDFLSASAGQVLVGDQSLEEGRNLQDAHVLVNLDLPLDPNRLEQRIGRLDRYSQRPGAAEIVVFSEPDSDWVSAHLRLLADGIGIFEQSAATLQHRLAELLDEVTQRLQQSGRHAFDFDLAELRANLEEEREEVDLLEEVESGALTSHFDQAAVVELREAEQDVAELREAFSRLVGRRGGVGLHTHGDPNKSLVHFGPEIHGLPADAVDEVRPLLKRPRAYSRDAAIARRGAAPLRLGDPLVDWLAGYLQRDERGRAHAFVRLCSAVEVPTLWLHCDFLVEFDASHAQVTSEAERRRLRRRADALLPPAIVRTWTSASGYAPAGLVRNVLGLPFDPGSDEVLRGELWEKVLSALPDWQQLCQMAGETAYDTLQRSPALASAPAAAAKRAQEEVAGRLAVLRARSERLSSAAERLGAQLDLQREEALGQALERGIGKPAAIMTACGAIVLWPAS</sequence>
<organism evidence="6">
    <name type="scientific">Micromonospora sp. CCTCC AA 2012012</name>
    <dbReference type="NCBI Taxonomy" id="3111921"/>
    <lineage>
        <taxon>Bacteria</taxon>
        <taxon>Bacillati</taxon>
        <taxon>Actinomycetota</taxon>
        <taxon>Actinomycetes</taxon>
        <taxon>Micromonosporales</taxon>
        <taxon>Micromonosporaceae</taxon>
        <taxon>Micromonospora</taxon>
    </lineage>
</organism>
<dbReference type="Pfam" id="PF00176">
    <property type="entry name" value="SNF2-rel_dom"/>
    <property type="match status" value="1"/>
</dbReference>
<evidence type="ECO:0000313" key="5">
    <source>
        <dbReference type="EMBL" id="XBP91539.1"/>
    </source>
</evidence>
<evidence type="ECO:0000313" key="6">
    <source>
        <dbReference type="EMBL" id="XCH72237.1"/>
    </source>
</evidence>
<dbReference type="InterPro" id="IPR027417">
    <property type="entry name" value="P-loop_NTPase"/>
</dbReference>
<dbReference type="AlphaFoldDB" id="A0AAU8H6W7"/>
<feature type="domain" description="Helicase ATP-binding" evidence="3">
    <location>
        <begin position="201"/>
        <end position="344"/>
    </location>
</feature>
<evidence type="ECO:0000259" key="4">
    <source>
        <dbReference type="PROSITE" id="PS51194"/>
    </source>
</evidence>
<reference evidence="6" key="2">
    <citation type="submission" date="2024-06" db="EMBL/GenBank/DDBJ databases">
        <title>Micromonospora mangrovi CCTCC AA 2012012 genome sequences.</title>
        <authorList>
            <person name="Gao J."/>
        </authorList>
    </citation>
    <scope>NUCLEOTIDE SEQUENCE</scope>
    <source>
        <strain evidence="6">CCTCC AA 2012012</strain>
    </source>
</reference>
<dbReference type="InterPro" id="IPR014001">
    <property type="entry name" value="Helicase_ATP-bd"/>
</dbReference>
<accession>A0AAU8H6W7</accession>
<gene>
    <name evidence="6" type="primary">dpdE</name>
    <name evidence="6" type="ORF">ABUL08_18010</name>
    <name evidence="5" type="ORF">VK199_17945</name>
</gene>
<proteinExistence type="predicted"/>
<evidence type="ECO:0000256" key="2">
    <source>
        <dbReference type="SAM" id="Coils"/>
    </source>
</evidence>
<dbReference type="Gene3D" id="3.40.50.300">
    <property type="entry name" value="P-loop containing nucleotide triphosphate hydrolases"/>
    <property type="match status" value="1"/>
</dbReference>
<feature type="coiled-coil region" evidence="2">
    <location>
        <begin position="713"/>
        <end position="777"/>
    </location>
</feature>
<name>A0AAU8H6W7_9ACTN</name>
<evidence type="ECO:0000256" key="1">
    <source>
        <dbReference type="ARBA" id="ARBA00022801"/>
    </source>
</evidence>
<dbReference type="EMBL" id="CP159342">
    <property type="protein sequence ID" value="XCH72237.1"/>
    <property type="molecule type" value="Genomic_DNA"/>
</dbReference>
<keyword evidence="1" id="KW-0378">Hydrolase</keyword>
<keyword evidence="2" id="KW-0175">Coiled coil</keyword>